<sequence>MLLQQQHTFPGTSKKIAKHLCLGDVQIVNSRSSLFGIQAHDGNKEFKTFRRWIGLVLAQSPKSYDAVDAGR</sequence>
<dbReference type="EMBL" id="MU070229">
    <property type="protein sequence ID" value="KAF5828904.1"/>
    <property type="molecule type" value="Genomic_DNA"/>
</dbReference>
<organism evidence="1 2">
    <name type="scientific">Dunaliella salina</name>
    <name type="common">Green alga</name>
    <name type="synonym">Protococcus salinus</name>
    <dbReference type="NCBI Taxonomy" id="3046"/>
    <lineage>
        <taxon>Eukaryota</taxon>
        <taxon>Viridiplantae</taxon>
        <taxon>Chlorophyta</taxon>
        <taxon>core chlorophytes</taxon>
        <taxon>Chlorophyceae</taxon>
        <taxon>CS clade</taxon>
        <taxon>Chlamydomonadales</taxon>
        <taxon>Dunaliellaceae</taxon>
        <taxon>Dunaliella</taxon>
    </lineage>
</organism>
<name>A0ABQ7G2S2_DUNSA</name>
<comment type="caution">
    <text evidence="1">The sequence shown here is derived from an EMBL/GenBank/DDBJ whole genome shotgun (WGS) entry which is preliminary data.</text>
</comment>
<dbReference type="Proteomes" id="UP000815325">
    <property type="component" value="Unassembled WGS sequence"/>
</dbReference>
<accession>A0ABQ7G2S2</accession>
<evidence type="ECO:0000313" key="1">
    <source>
        <dbReference type="EMBL" id="KAF5828904.1"/>
    </source>
</evidence>
<keyword evidence="2" id="KW-1185">Reference proteome</keyword>
<gene>
    <name evidence="1" type="ORF">DUNSADRAFT_16849</name>
</gene>
<proteinExistence type="predicted"/>
<evidence type="ECO:0000313" key="2">
    <source>
        <dbReference type="Proteomes" id="UP000815325"/>
    </source>
</evidence>
<reference evidence="1" key="1">
    <citation type="submission" date="2017-08" db="EMBL/GenBank/DDBJ databases">
        <authorList>
            <person name="Polle J.E."/>
            <person name="Barry K."/>
            <person name="Cushman J."/>
            <person name="Schmutz J."/>
            <person name="Tran D."/>
            <person name="Hathwaick L.T."/>
            <person name="Yim W.C."/>
            <person name="Jenkins J."/>
            <person name="Mckie-Krisberg Z.M."/>
            <person name="Prochnik S."/>
            <person name="Lindquist E."/>
            <person name="Dockter R.B."/>
            <person name="Adam C."/>
            <person name="Molina H."/>
            <person name="Bunkerborg J."/>
            <person name="Jin E."/>
            <person name="Buchheim M."/>
            <person name="Magnuson J."/>
        </authorList>
    </citation>
    <scope>NUCLEOTIDE SEQUENCE</scope>
    <source>
        <strain evidence="1">CCAP 19/18</strain>
    </source>
</reference>
<evidence type="ECO:0008006" key="3">
    <source>
        <dbReference type="Google" id="ProtNLM"/>
    </source>
</evidence>
<protein>
    <recommendedName>
        <fullName evidence="3">LAGLIDADG homing endonuclease</fullName>
    </recommendedName>
</protein>